<proteinExistence type="predicted"/>
<evidence type="ECO:0000313" key="1">
    <source>
        <dbReference type="EMBL" id="VAW40052.1"/>
    </source>
</evidence>
<organism evidence="1">
    <name type="scientific">hydrothermal vent metagenome</name>
    <dbReference type="NCBI Taxonomy" id="652676"/>
    <lineage>
        <taxon>unclassified sequences</taxon>
        <taxon>metagenomes</taxon>
        <taxon>ecological metagenomes</taxon>
    </lineage>
</organism>
<gene>
    <name evidence="1" type="ORF">MNBD_DELTA03-1228</name>
</gene>
<dbReference type="Gene3D" id="1.20.120.1490">
    <property type="match status" value="1"/>
</dbReference>
<accession>A0A3B0VLW1</accession>
<dbReference type="AlphaFoldDB" id="A0A3B0VLW1"/>
<dbReference type="EMBL" id="UOEX01000317">
    <property type="protein sequence ID" value="VAW40052.1"/>
    <property type="molecule type" value="Genomic_DNA"/>
</dbReference>
<protein>
    <submittedName>
        <fullName evidence="1">Zinc resistance-associated protein</fullName>
    </submittedName>
</protein>
<sequence>MGKGMMGRGMMGKGMMGKGMMGKGMMGKGMMGKGMMPMMMNGCRMNSMMMGGGMMPMMGNPSQTADYLKNYKKFQKFFNETRNQRKKLNDLQFEYGEARWNPNTTLGELQRMRVRLNKLRQKIYAKRPQ</sequence>
<reference evidence="1" key="1">
    <citation type="submission" date="2018-06" db="EMBL/GenBank/DDBJ databases">
        <authorList>
            <person name="Zhirakovskaya E."/>
        </authorList>
    </citation>
    <scope>NUCLEOTIDE SEQUENCE</scope>
</reference>
<name>A0A3B0VLW1_9ZZZZ</name>